<comment type="caution">
    <text evidence="2">The sequence shown here is derived from an EMBL/GenBank/DDBJ whole genome shotgun (WGS) entry which is preliminary data.</text>
</comment>
<feature type="transmembrane region" description="Helical" evidence="1">
    <location>
        <begin position="12"/>
        <end position="39"/>
    </location>
</feature>
<dbReference type="EMBL" id="JYDO01000156">
    <property type="protein sequence ID" value="KRZ68709.1"/>
    <property type="molecule type" value="Genomic_DNA"/>
</dbReference>
<dbReference type="AlphaFoldDB" id="A0A0V1MAH8"/>
<reference evidence="2 3" key="1">
    <citation type="submission" date="2015-01" db="EMBL/GenBank/DDBJ databases">
        <title>Evolution of Trichinella species and genotypes.</title>
        <authorList>
            <person name="Korhonen P.K."/>
            <person name="Edoardo P."/>
            <person name="Giuseppe L.R."/>
            <person name="Gasser R.B."/>
        </authorList>
    </citation>
    <scope>NUCLEOTIDE SEQUENCE [LARGE SCALE GENOMIC DNA]</scope>
    <source>
        <strain evidence="2">ISS1980</strain>
    </source>
</reference>
<keyword evidence="1" id="KW-0812">Transmembrane</keyword>
<name>A0A0V1MAH8_9BILA</name>
<evidence type="ECO:0000256" key="1">
    <source>
        <dbReference type="SAM" id="Phobius"/>
    </source>
</evidence>
<organism evidence="2 3">
    <name type="scientific">Trichinella papuae</name>
    <dbReference type="NCBI Taxonomy" id="268474"/>
    <lineage>
        <taxon>Eukaryota</taxon>
        <taxon>Metazoa</taxon>
        <taxon>Ecdysozoa</taxon>
        <taxon>Nematoda</taxon>
        <taxon>Enoplea</taxon>
        <taxon>Dorylaimia</taxon>
        <taxon>Trichinellida</taxon>
        <taxon>Trichinellidae</taxon>
        <taxon>Trichinella</taxon>
    </lineage>
</organism>
<keyword evidence="3" id="KW-1185">Reference proteome</keyword>
<evidence type="ECO:0000313" key="3">
    <source>
        <dbReference type="Proteomes" id="UP000054843"/>
    </source>
</evidence>
<keyword evidence="1" id="KW-0472">Membrane</keyword>
<sequence>MHATHKSSALSFFSSCTAAYSTTTHVVLLHTCLFLYYYYRHTSRSSANAPPRLFAQWAVVHRTTSYSLAQHRILLDPDNGCQNAAIVISRAVGPQYCCPDRALRTLIRECVTPTRSAPFCSEQ</sequence>
<gene>
    <name evidence="2" type="ORF">T10_10767</name>
</gene>
<dbReference type="Proteomes" id="UP000054843">
    <property type="component" value="Unassembled WGS sequence"/>
</dbReference>
<evidence type="ECO:0000313" key="2">
    <source>
        <dbReference type="EMBL" id="KRZ68709.1"/>
    </source>
</evidence>
<keyword evidence="1" id="KW-1133">Transmembrane helix</keyword>
<proteinExistence type="predicted"/>
<protein>
    <submittedName>
        <fullName evidence="2">Uncharacterized protein</fullName>
    </submittedName>
</protein>
<accession>A0A0V1MAH8</accession>